<organism evidence="1 2">
    <name type="scientific">Silicimonas algicola</name>
    <dbReference type="NCBI Taxonomy" id="1826607"/>
    <lineage>
        <taxon>Bacteria</taxon>
        <taxon>Pseudomonadati</taxon>
        <taxon>Pseudomonadota</taxon>
        <taxon>Alphaproteobacteria</taxon>
        <taxon>Rhodobacterales</taxon>
        <taxon>Paracoccaceae</taxon>
    </lineage>
</organism>
<sequence length="431" mass="47923">MFDTPKVTPSPSQPASGPLFEDGAAALRDIRPATGEAPFGLDEVFFSRTDDRGVIRSGNHVFRRTADYDWPELLGAPHKVIRHRDTPKGLFWLMWDTIKRGEAIGAYVKNRARDGLHYWVFACVLPCEGGYLSARIKPSSLLFDEVRAEYDALRKAETDEGLSPEDSAKRFVARLRDHGFDSYARFASHALTEELQSRNEGLRLPRDTRLLRFKAMLDAAERLKAATDELVQSFAAVQIIPHNMRVMASRLEPTGGPFSTLSGNYGSMSSDISKWFETHVVGEDSNFSTINASVDMSMFLEGVVGILRQCDRQLVAERSELGMIDVDAERSNLNAIVGEYARRAEKGLEVIQGEAMRIQMACSAMHRHILGLGTTRVLCKIEMARMGAAGLGLAEIIGQLGRFQDKIGGLLDEVATLSRDIQGMIELQRRE</sequence>
<keyword evidence="2" id="KW-1185">Reference proteome</keyword>
<dbReference type="AlphaFoldDB" id="A0A316G9C6"/>
<name>A0A316G9C6_9RHOB</name>
<dbReference type="RefSeq" id="WP_241239669.1">
    <property type="nucleotide sequence ID" value="NZ_CP034588.1"/>
</dbReference>
<keyword evidence="1" id="KW-0675">Receptor</keyword>
<evidence type="ECO:0000313" key="1">
    <source>
        <dbReference type="EMBL" id="PWK57478.1"/>
    </source>
</evidence>
<evidence type="ECO:0000313" key="2">
    <source>
        <dbReference type="Proteomes" id="UP000245390"/>
    </source>
</evidence>
<accession>A0A316G9C6</accession>
<protein>
    <submittedName>
        <fullName evidence="1">Aerotaxis receptor</fullName>
    </submittedName>
</protein>
<gene>
    <name evidence="1" type="ORF">C8D95_102121</name>
</gene>
<dbReference type="EMBL" id="QGGV01000002">
    <property type="protein sequence ID" value="PWK57478.1"/>
    <property type="molecule type" value="Genomic_DNA"/>
</dbReference>
<comment type="caution">
    <text evidence="1">The sequence shown here is derived from an EMBL/GenBank/DDBJ whole genome shotgun (WGS) entry which is preliminary data.</text>
</comment>
<dbReference type="Gene3D" id="3.30.450.20">
    <property type="entry name" value="PAS domain"/>
    <property type="match status" value="1"/>
</dbReference>
<proteinExistence type="predicted"/>
<dbReference type="InterPro" id="IPR035965">
    <property type="entry name" value="PAS-like_dom_sf"/>
</dbReference>
<dbReference type="SUPFAM" id="SSF55785">
    <property type="entry name" value="PYP-like sensor domain (PAS domain)"/>
    <property type="match status" value="1"/>
</dbReference>
<dbReference type="Proteomes" id="UP000245390">
    <property type="component" value="Unassembled WGS sequence"/>
</dbReference>
<reference evidence="1 2" key="1">
    <citation type="submission" date="2018-05" db="EMBL/GenBank/DDBJ databases">
        <title>Genomic Encyclopedia of Type Strains, Phase IV (KMG-IV): sequencing the most valuable type-strain genomes for metagenomic binning, comparative biology and taxonomic classification.</title>
        <authorList>
            <person name="Goeker M."/>
        </authorList>
    </citation>
    <scope>NUCLEOTIDE SEQUENCE [LARGE SCALE GENOMIC DNA]</scope>
    <source>
        <strain evidence="1 2">DSM 103371</strain>
    </source>
</reference>